<evidence type="ECO:0000313" key="1">
    <source>
        <dbReference type="EMBL" id="VAY88866.1"/>
    </source>
</evidence>
<dbReference type="EMBL" id="UOYP01000358">
    <property type="protein sequence ID" value="VAY88866.1"/>
    <property type="molecule type" value="Genomic_DNA"/>
</dbReference>
<gene>
    <name evidence="1" type="ORF">CARN8_4200001</name>
</gene>
<dbReference type="AlphaFoldDB" id="A0A3P3ZPN3"/>
<sequence>MTNKKESPDNLINSAITVVHPLNHSLRQVLKFWQAIKPYGLRGKESQCGKASATTGNVILIINQLNPNDTDIHIDRVLHKSKGSRQRIFEQTCIRIEKQNKFALRQCRPLVTSGTKASIIGITNNL</sequence>
<accession>A0A3P3ZPN3</accession>
<organism evidence="1">
    <name type="scientific">mine drainage metagenome</name>
    <dbReference type="NCBI Taxonomy" id="410659"/>
    <lineage>
        <taxon>unclassified sequences</taxon>
        <taxon>metagenomes</taxon>
        <taxon>ecological metagenomes</taxon>
    </lineage>
</organism>
<proteinExistence type="predicted"/>
<protein>
    <submittedName>
        <fullName evidence="1">Uncharacterized protein</fullName>
    </submittedName>
</protein>
<name>A0A3P3ZPN3_9ZZZZ</name>
<reference evidence="1" key="1">
    <citation type="submission" date="2018-10" db="EMBL/GenBank/DDBJ databases">
        <authorList>
            <person name="Plewniak F."/>
        </authorList>
    </citation>
    <scope>NUCLEOTIDE SEQUENCE</scope>
</reference>